<dbReference type="PANTHER" id="PTHR30290">
    <property type="entry name" value="PERIPLASMIC BINDING COMPONENT OF ABC TRANSPORTER"/>
    <property type="match status" value="1"/>
</dbReference>
<accession>A0ABN0B0P1</accession>
<comment type="caution">
    <text evidence="6">The sequence shown here is derived from an EMBL/GenBank/DDBJ whole genome shotgun (WGS) entry which is preliminary data.</text>
</comment>
<dbReference type="EMBL" id="AEDQ01000017">
    <property type="protein sequence ID" value="EFL44309.1"/>
    <property type="molecule type" value="Genomic_DNA"/>
</dbReference>
<dbReference type="InterPro" id="IPR030678">
    <property type="entry name" value="Peptide/Ni-bd"/>
</dbReference>
<dbReference type="InterPro" id="IPR006311">
    <property type="entry name" value="TAT_signal"/>
</dbReference>
<keyword evidence="7" id="KW-1185">Reference proteome</keyword>
<dbReference type="Pfam" id="PF00496">
    <property type="entry name" value="SBP_bac_5"/>
    <property type="match status" value="1"/>
</dbReference>
<dbReference type="PIRSF" id="PIRSF002741">
    <property type="entry name" value="MppA"/>
    <property type="match status" value="1"/>
</dbReference>
<sequence>MESVSRRSFLKASAVTLGGFAASAMLTACGEAEGGSTAKKKILRFGQANAKQGLDMQRSNTSASASIADSVTEPLLRWTEDNELVPQLLVSIPTFNDDGVTLPCELRSGVVFHDGSKLTSADVKYTFERMFLPETAGKSTSLYAQILGADDMLAGKTKELKGIQIQDDTHFTFILKEPGVTFVKNLGISYAEIFPKDACEKAGLTWGQGTNLIGTGRYKLVSNDDSTEVVLAAFDDYYGDKPLLDEIHYKYYDDPNTCILAYKNGDIDFCNVPANSLTQLLEDPAVKDDIHYYDQLGVDFVNLNLKEGFGLTDQRVRQALSLAINRQEMLDTLYNGSGTVASGWLAPQTPGSLKDQPPFEYNPEKAKALLEQAGVSHLKLSAKVRQGLSQKELVAIQGYWSKIGVDLDVQIEDNGAWSQDWTQGNLQVTLLQWFPLYADGDNHMYSYFHSSASAKKSSFYNNPEFDKLLDKARVSRDEHERESLYRRADELLTHQDVATLPLFWTKGVFAAKSYVKNARVGNLIYHTFEVDIDTTDPNYTTEG</sequence>
<evidence type="ECO:0000313" key="7">
    <source>
        <dbReference type="Proteomes" id="UP000004431"/>
    </source>
</evidence>
<protein>
    <submittedName>
        <fullName evidence="6">Tat pathway signal sequence domain protein</fullName>
    </submittedName>
</protein>
<dbReference type="Gene3D" id="3.90.76.10">
    <property type="entry name" value="Dipeptide-binding Protein, Domain 1"/>
    <property type="match status" value="1"/>
</dbReference>
<dbReference type="InterPro" id="IPR039424">
    <property type="entry name" value="SBP_5"/>
</dbReference>
<evidence type="ECO:0000256" key="3">
    <source>
        <dbReference type="ARBA" id="ARBA00022448"/>
    </source>
</evidence>
<gene>
    <name evidence="6" type="ORF">HMPREF9248_0887</name>
</gene>
<reference evidence="6 7" key="1">
    <citation type="submission" date="2010-08" db="EMBL/GenBank/DDBJ databases">
        <authorList>
            <person name="Durkin A.S."/>
            <person name="Madupu R."/>
            <person name="Torralba M."/>
            <person name="Gillis M."/>
            <person name="Methe B."/>
            <person name="Sutton G."/>
            <person name="Nelson K.E."/>
        </authorList>
    </citation>
    <scope>NUCLEOTIDE SEQUENCE [LARGE SCALE GENOMIC DNA]</scope>
    <source>
        <strain evidence="6 7">PB189-T1-4</strain>
    </source>
</reference>
<evidence type="ECO:0000256" key="1">
    <source>
        <dbReference type="ARBA" id="ARBA00004196"/>
    </source>
</evidence>
<dbReference type="RefSeq" id="WP_006304020.1">
    <property type="nucleotide sequence ID" value="NZ_AEDQ01000017.1"/>
</dbReference>
<dbReference type="Gene3D" id="3.10.105.10">
    <property type="entry name" value="Dipeptide-binding Protein, Domain 3"/>
    <property type="match status" value="1"/>
</dbReference>
<keyword evidence="3" id="KW-0813">Transport</keyword>
<dbReference type="Proteomes" id="UP000004431">
    <property type="component" value="Unassembled WGS sequence"/>
</dbReference>
<comment type="subcellular location">
    <subcellularLocation>
        <location evidence="1">Cell envelope</location>
    </subcellularLocation>
</comment>
<evidence type="ECO:0000259" key="5">
    <source>
        <dbReference type="Pfam" id="PF00496"/>
    </source>
</evidence>
<evidence type="ECO:0000256" key="2">
    <source>
        <dbReference type="ARBA" id="ARBA00005695"/>
    </source>
</evidence>
<proteinExistence type="inferred from homology"/>
<organism evidence="6 7">
    <name type="scientific">Fannyhessea vaginae PB189-T1-4</name>
    <dbReference type="NCBI Taxonomy" id="866774"/>
    <lineage>
        <taxon>Bacteria</taxon>
        <taxon>Bacillati</taxon>
        <taxon>Actinomycetota</taxon>
        <taxon>Coriobacteriia</taxon>
        <taxon>Coriobacteriales</taxon>
        <taxon>Atopobiaceae</taxon>
        <taxon>Fannyhessea</taxon>
    </lineage>
</organism>
<name>A0ABN0B0P1_9ACTN</name>
<evidence type="ECO:0000313" key="6">
    <source>
        <dbReference type="EMBL" id="EFL44309.1"/>
    </source>
</evidence>
<keyword evidence="4" id="KW-0732">Signal</keyword>
<evidence type="ECO:0000256" key="4">
    <source>
        <dbReference type="ARBA" id="ARBA00022729"/>
    </source>
</evidence>
<dbReference type="CDD" id="cd00995">
    <property type="entry name" value="PBP2_NikA_DppA_OppA_like"/>
    <property type="match status" value="1"/>
</dbReference>
<dbReference type="Gene3D" id="3.40.190.10">
    <property type="entry name" value="Periplasmic binding protein-like II"/>
    <property type="match status" value="1"/>
</dbReference>
<dbReference type="PROSITE" id="PS51257">
    <property type="entry name" value="PROKAR_LIPOPROTEIN"/>
    <property type="match status" value="1"/>
</dbReference>
<dbReference type="PROSITE" id="PS51318">
    <property type="entry name" value="TAT"/>
    <property type="match status" value="1"/>
</dbReference>
<comment type="similarity">
    <text evidence="2">Belongs to the bacterial solute-binding protein 5 family.</text>
</comment>
<dbReference type="PANTHER" id="PTHR30290:SF10">
    <property type="entry name" value="PERIPLASMIC OLIGOPEPTIDE-BINDING PROTEIN-RELATED"/>
    <property type="match status" value="1"/>
</dbReference>
<dbReference type="SUPFAM" id="SSF53850">
    <property type="entry name" value="Periplasmic binding protein-like II"/>
    <property type="match status" value="1"/>
</dbReference>
<feature type="domain" description="Solute-binding protein family 5" evidence="5">
    <location>
        <begin position="83"/>
        <end position="453"/>
    </location>
</feature>
<dbReference type="InterPro" id="IPR000914">
    <property type="entry name" value="SBP_5_dom"/>
</dbReference>